<reference evidence="1 2" key="1">
    <citation type="submission" date="2016-02" db="EMBL/GenBank/DDBJ databases">
        <title>Ulvibacter sp. LPB0005, isolated from Thais luteostoma.</title>
        <authorList>
            <person name="Shin S.-K."/>
            <person name="Yi H."/>
        </authorList>
    </citation>
    <scope>NUCLEOTIDE SEQUENCE [LARGE SCALE GENOMIC DNA]</scope>
    <source>
        <strain evidence="1 2">LPB0005</strain>
    </source>
</reference>
<gene>
    <name evidence="1" type="ORF">ULVI_09030</name>
</gene>
<evidence type="ECO:0000313" key="2">
    <source>
        <dbReference type="Proteomes" id="UP000077013"/>
    </source>
</evidence>
<dbReference type="AlphaFoldDB" id="A0A167HKQ7"/>
<evidence type="ECO:0000313" key="1">
    <source>
        <dbReference type="EMBL" id="OAB78714.1"/>
    </source>
</evidence>
<dbReference type="EMBL" id="LRXL01000037">
    <property type="protein sequence ID" value="OAB78714.1"/>
    <property type="molecule type" value="Genomic_DNA"/>
</dbReference>
<sequence>MGNPTKTISLDTAQKWTKVWRKKESNYNKHHECKAFLIPTQDLKGVLEELHEEKGQTYIRAYLGVEVDPNDTSKTTEKLIIVGTEKVTKDGKTYYRDLIPKSATSYKDLANPDPSIWDFSQPCPPKCDDISPLNGG</sequence>
<protein>
    <submittedName>
        <fullName evidence="1">Uncharacterized protein</fullName>
    </submittedName>
</protein>
<organism evidence="1 2">
    <name type="scientific">Cochleicola gelatinilyticus</name>
    <dbReference type="NCBI Taxonomy" id="1763537"/>
    <lineage>
        <taxon>Bacteria</taxon>
        <taxon>Pseudomonadati</taxon>
        <taxon>Bacteroidota</taxon>
        <taxon>Flavobacteriia</taxon>
        <taxon>Flavobacteriales</taxon>
        <taxon>Flavobacteriaceae</taxon>
        <taxon>Cochleicola</taxon>
    </lineage>
</organism>
<dbReference type="OrthoDB" id="797757at2"/>
<dbReference type="STRING" id="1763537.ULVI_09030"/>
<name>A0A167HKQ7_9FLAO</name>
<dbReference type="Proteomes" id="UP000077013">
    <property type="component" value="Unassembled WGS sequence"/>
</dbReference>
<comment type="caution">
    <text evidence="1">The sequence shown here is derived from an EMBL/GenBank/DDBJ whole genome shotgun (WGS) entry which is preliminary data.</text>
</comment>
<keyword evidence="2" id="KW-1185">Reference proteome</keyword>
<dbReference type="RefSeq" id="WP_068591980.1">
    <property type="nucleotide sequence ID" value="NZ_LRXL01000037.1"/>
</dbReference>
<accession>A0A167HKQ7</accession>
<proteinExistence type="predicted"/>